<dbReference type="InterPro" id="IPR027417">
    <property type="entry name" value="P-loop_NTPase"/>
</dbReference>
<evidence type="ECO:0000256" key="2">
    <source>
        <dbReference type="ARBA" id="ARBA00018687"/>
    </source>
</evidence>
<gene>
    <name evidence="5" type="ORF">Dsin_010942</name>
</gene>
<dbReference type="Proteomes" id="UP001281410">
    <property type="component" value="Unassembled WGS sequence"/>
</dbReference>
<organism evidence="5 6">
    <name type="scientific">Dipteronia sinensis</name>
    <dbReference type="NCBI Taxonomy" id="43782"/>
    <lineage>
        <taxon>Eukaryota</taxon>
        <taxon>Viridiplantae</taxon>
        <taxon>Streptophyta</taxon>
        <taxon>Embryophyta</taxon>
        <taxon>Tracheophyta</taxon>
        <taxon>Spermatophyta</taxon>
        <taxon>Magnoliopsida</taxon>
        <taxon>eudicotyledons</taxon>
        <taxon>Gunneridae</taxon>
        <taxon>Pentapetalae</taxon>
        <taxon>rosids</taxon>
        <taxon>malvids</taxon>
        <taxon>Sapindales</taxon>
        <taxon>Sapindaceae</taxon>
        <taxon>Hippocastanoideae</taxon>
        <taxon>Acereae</taxon>
        <taxon>Dipteronia</taxon>
    </lineage>
</organism>
<dbReference type="PANTHER" id="PTHR45916:SF1">
    <property type="entry name" value="STRUCTURAL MAINTENANCE OF CHROMOSOMES PROTEIN 5"/>
    <property type="match status" value="1"/>
</dbReference>
<keyword evidence="3" id="KW-0175">Coiled coil</keyword>
<evidence type="ECO:0000259" key="4">
    <source>
        <dbReference type="Pfam" id="PF13476"/>
    </source>
</evidence>
<keyword evidence="6" id="KW-1185">Reference proteome</keyword>
<dbReference type="EMBL" id="JANJYJ010000003">
    <property type="protein sequence ID" value="KAK3223917.1"/>
    <property type="molecule type" value="Genomic_DNA"/>
</dbReference>
<dbReference type="InterPro" id="IPR038729">
    <property type="entry name" value="Rad50/SbcC_AAA"/>
</dbReference>
<dbReference type="GO" id="GO:0003697">
    <property type="term" value="F:single-stranded DNA binding"/>
    <property type="evidence" value="ECO:0007669"/>
    <property type="project" value="TreeGrafter"/>
</dbReference>
<comment type="similarity">
    <text evidence="1">Belongs to the SMC family. SMC5 subfamily.</text>
</comment>
<evidence type="ECO:0000313" key="5">
    <source>
        <dbReference type="EMBL" id="KAK3223917.1"/>
    </source>
</evidence>
<name>A0AAE0AUN1_9ROSI</name>
<accession>A0AAE0AUN1</accession>
<comment type="caution">
    <text evidence="5">The sequence shown here is derived from an EMBL/GenBank/DDBJ whole genome shotgun (WGS) entry which is preliminary data.</text>
</comment>
<evidence type="ECO:0000256" key="1">
    <source>
        <dbReference type="ARBA" id="ARBA00010171"/>
    </source>
</evidence>
<dbReference type="SUPFAM" id="SSF52540">
    <property type="entry name" value="P-loop containing nucleoside triphosphate hydrolases"/>
    <property type="match status" value="1"/>
</dbReference>
<proteinExistence type="inferred from homology"/>
<dbReference type="GO" id="GO:0016887">
    <property type="term" value="F:ATP hydrolysis activity"/>
    <property type="evidence" value="ECO:0007669"/>
    <property type="project" value="InterPro"/>
</dbReference>
<dbReference type="AlphaFoldDB" id="A0AAE0AUN1"/>
<protein>
    <recommendedName>
        <fullName evidence="2">Structural maintenance of chromosomes protein 5</fullName>
    </recommendedName>
</protein>
<dbReference type="GO" id="GO:0005634">
    <property type="term" value="C:nucleus"/>
    <property type="evidence" value="ECO:0007669"/>
    <property type="project" value="TreeGrafter"/>
</dbReference>
<dbReference type="PANTHER" id="PTHR45916">
    <property type="entry name" value="STRUCTURAL MAINTENANCE OF CHROMOSOMES PROTEIN 5"/>
    <property type="match status" value="1"/>
</dbReference>
<feature type="domain" description="Rad50/SbcC-type AAA" evidence="4">
    <location>
        <begin position="26"/>
        <end position="209"/>
    </location>
</feature>
<evidence type="ECO:0000313" key="6">
    <source>
        <dbReference type="Proteomes" id="UP001281410"/>
    </source>
</evidence>
<dbReference type="GO" id="GO:0000724">
    <property type="term" value="P:double-strand break repair via homologous recombination"/>
    <property type="evidence" value="ECO:0007669"/>
    <property type="project" value="TreeGrafter"/>
</dbReference>
<dbReference type="GO" id="GO:0030915">
    <property type="term" value="C:Smc5-Smc6 complex"/>
    <property type="evidence" value="ECO:0007669"/>
    <property type="project" value="TreeGrafter"/>
</dbReference>
<evidence type="ECO:0000256" key="3">
    <source>
        <dbReference type="ARBA" id="ARBA00023054"/>
    </source>
</evidence>
<dbReference type="Gene3D" id="3.40.50.300">
    <property type="entry name" value="P-loop containing nucleotide triphosphate hydrolases"/>
    <property type="match status" value="1"/>
</dbReference>
<dbReference type="Pfam" id="PF13476">
    <property type="entry name" value="AAA_23"/>
    <property type="match status" value="1"/>
</dbReference>
<sequence length="213" mass="23944">MEERRAKRLKISRGEDDYMPGNIIEIELHNFMTFDHLICKPGSRLNLVIGPNGSGKSSLVCAIALALGGEPNLLGRATSVGAYVKRGEESGYIKISLRGDSKEEKITVTRKIDTRNKSEWLFNGKVVPKKDVLEIIQRFNIQVNNLTQFLPQDRVCEFAKMTPIQLLEETEKAVGDPQLPVQHRALVEKSRELKKIECAVEKNSDTLNQMKGP</sequence>
<reference evidence="5" key="1">
    <citation type="journal article" date="2023" name="Plant J.">
        <title>Genome sequences and population genomics provide insights into the demographic history, inbreeding, and mutation load of two 'living fossil' tree species of Dipteronia.</title>
        <authorList>
            <person name="Feng Y."/>
            <person name="Comes H.P."/>
            <person name="Chen J."/>
            <person name="Zhu S."/>
            <person name="Lu R."/>
            <person name="Zhang X."/>
            <person name="Li P."/>
            <person name="Qiu J."/>
            <person name="Olsen K.M."/>
            <person name="Qiu Y."/>
        </authorList>
    </citation>
    <scope>NUCLEOTIDE SEQUENCE</scope>
    <source>
        <strain evidence="5">NBL</strain>
    </source>
</reference>